<dbReference type="Gene3D" id="3.30.565.10">
    <property type="entry name" value="Histidine kinase-like ATPase, C-terminal domain"/>
    <property type="match status" value="1"/>
</dbReference>
<dbReference type="EMBL" id="JAUMVS010000005">
    <property type="protein sequence ID" value="MDO4841198.1"/>
    <property type="molecule type" value="Genomic_DNA"/>
</dbReference>
<dbReference type="InterPro" id="IPR004358">
    <property type="entry name" value="Sig_transdc_His_kin-like_C"/>
</dbReference>
<dbReference type="SMART" id="SM00387">
    <property type="entry name" value="HATPase_c"/>
    <property type="match status" value="1"/>
</dbReference>
<accession>A0AA43U5H2</accession>
<evidence type="ECO:0000256" key="9">
    <source>
        <dbReference type="ARBA" id="ARBA00023136"/>
    </source>
</evidence>
<dbReference type="Pfam" id="PF02518">
    <property type="entry name" value="HATPase_c"/>
    <property type="match status" value="1"/>
</dbReference>
<dbReference type="InterPro" id="IPR003594">
    <property type="entry name" value="HATPase_dom"/>
</dbReference>
<keyword evidence="9 11" id="KW-0472">Membrane</keyword>
<gene>
    <name evidence="13" type="ORF">Q3982_00770</name>
</gene>
<dbReference type="SMART" id="SM00388">
    <property type="entry name" value="HisKA"/>
    <property type="match status" value="1"/>
</dbReference>
<dbReference type="GO" id="GO:0005524">
    <property type="term" value="F:ATP binding"/>
    <property type="evidence" value="ECO:0007669"/>
    <property type="project" value="UniProtKB-KW"/>
</dbReference>
<dbReference type="SUPFAM" id="SSF47384">
    <property type="entry name" value="Homodimeric domain of signal transducing histidine kinase"/>
    <property type="match status" value="1"/>
</dbReference>
<feature type="domain" description="Histidine kinase" evidence="12">
    <location>
        <begin position="132"/>
        <end position="349"/>
    </location>
</feature>
<evidence type="ECO:0000256" key="5">
    <source>
        <dbReference type="ARBA" id="ARBA00022553"/>
    </source>
</evidence>
<dbReference type="PRINTS" id="PR00344">
    <property type="entry name" value="BCTRLSENSOR"/>
</dbReference>
<dbReference type="InterPro" id="IPR005467">
    <property type="entry name" value="His_kinase_dom"/>
</dbReference>
<dbReference type="FunFam" id="1.10.287.130:FF:000001">
    <property type="entry name" value="Two-component sensor histidine kinase"/>
    <property type="match status" value="1"/>
</dbReference>
<dbReference type="AlphaFoldDB" id="A0AA43U5H2"/>
<keyword evidence="7" id="KW-0418">Kinase</keyword>
<comment type="catalytic activity">
    <reaction evidence="1">
        <text>ATP + protein L-histidine = ADP + protein N-phospho-L-histidine.</text>
        <dbReference type="EC" id="2.7.13.3"/>
    </reaction>
</comment>
<keyword evidence="11" id="KW-0812">Transmembrane</keyword>
<comment type="cofactor">
    <cofactor evidence="2">
        <name>a divalent metal cation</name>
        <dbReference type="ChEBI" id="CHEBI:60240"/>
    </cofactor>
</comment>
<dbReference type="CDD" id="cd00082">
    <property type="entry name" value="HisKA"/>
    <property type="match status" value="1"/>
</dbReference>
<reference evidence="13" key="1">
    <citation type="submission" date="2023-07" db="EMBL/GenBank/DDBJ databases">
        <title>Between Cages and Wild: Unraveling the Impact of Captivity on Animal Microbiomes and Antimicrobial Resistance.</title>
        <authorList>
            <person name="Schmartz G.P."/>
            <person name="Rehner J."/>
            <person name="Schuff M.J."/>
            <person name="Becker S.L."/>
            <person name="Kravczyk M."/>
            <person name="Gurevich A."/>
            <person name="Francke R."/>
            <person name="Mueller R."/>
            <person name="Keller V."/>
            <person name="Keller A."/>
        </authorList>
    </citation>
    <scope>NUCLEOTIDE SEQUENCE</scope>
    <source>
        <strain evidence="13">S12M_St_49</strain>
    </source>
</reference>
<comment type="caution">
    <text evidence="13">The sequence shown here is derived from an EMBL/GenBank/DDBJ whole genome shotgun (WGS) entry which is preliminary data.</text>
</comment>
<evidence type="ECO:0000256" key="11">
    <source>
        <dbReference type="SAM" id="Phobius"/>
    </source>
</evidence>
<dbReference type="GO" id="GO:0005886">
    <property type="term" value="C:plasma membrane"/>
    <property type="evidence" value="ECO:0007669"/>
    <property type="project" value="UniProtKB-SubCell"/>
</dbReference>
<comment type="subcellular location">
    <subcellularLocation>
        <location evidence="3">Cell membrane</location>
    </subcellularLocation>
</comment>
<keyword evidence="14" id="KW-1185">Reference proteome</keyword>
<evidence type="ECO:0000256" key="6">
    <source>
        <dbReference type="ARBA" id="ARBA00022679"/>
    </source>
</evidence>
<dbReference type="Proteomes" id="UP001168575">
    <property type="component" value="Unassembled WGS sequence"/>
</dbReference>
<evidence type="ECO:0000256" key="10">
    <source>
        <dbReference type="ARBA" id="ARBA00039401"/>
    </source>
</evidence>
<dbReference type="FunFam" id="3.30.565.10:FF:000006">
    <property type="entry name" value="Sensor histidine kinase WalK"/>
    <property type="match status" value="1"/>
</dbReference>
<evidence type="ECO:0000313" key="13">
    <source>
        <dbReference type="EMBL" id="MDO4841198.1"/>
    </source>
</evidence>
<evidence type="ECO:0000256" key="7">
    <source>
        <dbReference type="ARBA" id="ARBA00022777"/>
    </source>
</evidence>
<evidence type="ECO:0000256" key="1">
    <source>
        <dbReference type="ARBA" id="ARBA00000085"/>
    </source>
</evidence>
<protein>
    <recommendedName>
        <fullName evidence="10">Sensor-like histidine kinase SenX3</fullName>
        <ecNumber evidence="4">2.7.13.3</ecNumber>
    </recommendedName>
</protein>
<dbReference type="SUPFAM" id="SSF55874">
    <property type="entry name" value="ATPase domain of HSP90 chaperone/DNA topoisomerase II/histidine kinase"/>
    <property type="match status" value="1"/>
</dbReference>
<dbReference type="GO" id="GO:0005509">
    <property type="term" value="F:calcium ion binding"/>
    <property type="evidence" value="ECO:0007669"/>
    <property type="project" value="UniProtKB-ARBA"/>
</dbReference>
<proteinExistence type="predicted"/>
<keyword evidence="8" id="KW-0902">Two-component regulatory system</keyword>
<dbReference type="Pfam" id="PF00512">
    <property type="entry name" value="HisKA"/>
    <property type="match status" value="1"/>
</dbReference>
<name>A0AA43U5H2_9ACTN</name>
<keyword evidence="13" id="KW-0547">Nucleotide-binding</keyword>
<dbReference type="PANTHER" id="PTHR45453">
    <property type="entry name" value="PHOSPHATE REGULON SENSOR PROTEIN PHOR"/>
    <property type="match status" value="1"/>
</dbReference>
<keyword evidence="13" id="KW-0067">ATP-binding</keyword>
<dbReference type="InterPro" id="IPR003661">
    <property type="entry name" value="HisK_dim/P_dom"/>
</dbReference>
<dbReference type="EC" id="2.7.13.3" evidence="4"/>
<keyword evidence="6" id="KW-0808">Transferase</keyword>
<sequence>MKKHRSLYSLLFFSIFIFVAIVAIAVTLVVSYLSYAALDDASTLPYFLLASSTQLASFAFVLLLVTLVVSRVLTDIITKPLRDINLSHPLNNDTYEEVQPLLKRVNDQRKMLEEQNKLLEDTNKMRRNFTGNVSHEMKTPLQVIGGYAELMENDMVPPEDIKKTATLIRKEAETMRDLIDDVLTLSKLDENAEDTSSIVDLSQVTKRVAIRLSHKAEKRDQEIVLNVKDDIKIKGGTSLTEQMIYNLVDNAIKYNKQGGKVTIELIKKASVVKLSVSDEGPGIPISQRDRVFERFYRVDESRSRETGGTGLGLAIVKHSVENISGRIEIKDNPASPTGAKFVVKIPALD</sequence>
<dbReference type="InterPro" id="IPR036097">
    <property type="entry name" value="HisK_dim/P_sf"/>
</dbReference>
<dbReference type="PANTHER" id="PTHR45453:SF1">
    <property type="entry name" value="PHOSPHATE REGULON SENSOR PROTEIN PHOR"/>
    <property type="match status" value="1"/>
</dbReference>
<dbReference type="GO" id="GO:0004721">
    <property type="term" value="F:phosphoprotein phosphatase activity"/>
    <property type="evidence" value="ECO:0007669"/>
    <property type="project" value="TreeGrafter"/>
</dbReference>
<keyword evidence="5" id="KW-0597">Phosphoprotein</keyword>
<evidence type="ECO:0000256" key="8">
    <source>
        <dbReference type="ARBA" id="ARBA00023012"/>
    </source>
</evidence>
<keyword evidence="11" id="KW-1133">Transmembrane helix</keyword>
<evidence type="ECO:0000313" key="14">
    <source>
        <dbReference type="Proteomes" id="UP001168575"/>
    </source>
</evidence>
<feature type="transmembrane region" description="Helical" evidence="11">
    <location>
        <begin position="55"/>
        <end position="73"/>
    </location>
</feature>
<organism evidence="13 14">
    <name type="scientific">Phoenicibacter congonensis</name>
    <dbReference type="NCBI Taxonomy" id="1944646"/>
    <lineage>
        <taxon>Bacteria</taxon>
        <taxon>Bacillati</taxon>
        <taxon>Actinomycetota</taxon>
        <taxon>Coriobacteriia</taxon>
        <taxon>Eggerthellales</taxon>
        <taxon>Eggerthellaceae</taxon>
        <taxon>Phoenicibacter</taxon>
    </lineage>
</organism>
<evidence type="ECO:0000256" key="2">
    <source>
        <dbReference type="ARBA" id="ARBA00001968"/>
    </source>
</evidence>
<dbReference type="InterPro" id="IPR050351">
    <property type="entry name" value="BphY/WalK/GraS-like"/>
</dbReference>
<dbReference type="GO" id="GO:0000155">
    <property type="term" value="F:phosphorelay sensor kinase activity"/>
    <property type="evidence" value="ECO:0007669"/>
    <property type="project" value="InterPro"/>
</dbReference>
<feature type="transmembrane region" description="Helical" evidence="11">
    <location>
        <begin position="7"/>
        <end position="35"/>
    </location>
</feature>
<evidence type="ECO:0000259" key="12">
    <source>
        <dbReference type="PROSITE" id="PS50109"/>
    </source>
</evidence>
<dbReference type="CDD" id="cd00075">
    <property type="entry name" value="HATPase"/>
    <property type="match status" value="1"/>
</dbReference>
<dbReference type="GO" id="GO:0016036">
    <property type="term" value="P:cellular response to phosphate starvation"/>
    <property type="evidence" value="ECO:0007669"/>
    <property type="project" value="TreeGrafter"/>
</dbReference>
<evidence type="ECO:0000256" key="3">
    <source>
        <dbReference type="ARBA" id="ARBA00004236"/>
    </source>
</evidence>
<dbReference type="PROSITE" id="PS50109">
    <property type="entry name" value="HIS_KIN"/>
    <property type="match status" value="1"/>
</dbReference>
<evidence type="ECO:0000256" key="4">
    <source>
        <dbReference type="ARBA" id="ARBA00012438"/>
    </source>
</evidence>
<dbReference type="Gene3D" id="1.10.287.130">
    <property type="match status" value="1"/>
</dbReference>
<dbReference type="InterPro" id="IPR036890">
    <property type="entry name" value="HATPase_C_sf"/>
</dbReference>